<reference evidence="2" key="1">
    <citation type="submission" date="2018-05" db="EMBL/GenBank/DDBJ databases">
        <authorList>
            <person name="Lanie J.A."/>
            <person name="Ng W.-L."/>
            <person name="Kazmierczak K.M."/>
            <person name="Andrzejewski T.M."/>
            <person name="Davidsen T.M."/>
            <person name="Wayne K.J."/>
            <person name="Tettelin H."/>
            <person name="Glass J.I."/>
            <person name="Rusch D."/>
            <person name="Podicherti R."/>
            <person name="Tsui H.-C.T."/>
            <person name="Winkler M.E."/>
        </authorList>
    </citation>
    <scope>NUCLEOTIDE SEQUENCE</scope>
</reference>
<name>A0A382IAD0_9ZZZZ</name>
<accession>A0A382IAD0</accession>
<dbReference type="PANTHER" id="PTHR47396">
    <property type="entry name" value="TYPE I RESTRICTION ENZYME ECOKI R PROTEIN"/>
    <property type="match status" value="1"/>
</dbReference>
<dbReference type="Gene3D" id="3.40.50.300">
    <property type="entry name" value="P-loop containing nucleotide triphosphate hydrolases"/>
    <property type="match status" value="1"/>
</dbReference>
<dbReference type="SUPFAM" id="SSF52540">
    <property type="entry name" value="P-loop containing nucleoside triphosphate hydrolases"/>
    <property type="match status" value="1"/>
</dbReference>
<dbReference type="InterPro" id="IPR050742">
    <property type="entry name" value="Helicase_Restrict-Modif_Enz"/>
</dbReference>
<evidence type="ECO:0000259" key="1">
    <source>
        <dbReference type="PROSITE" id="PS51194"/>
    </source>
</evidence>
<sequence length="221" mass="25397">QTHRLVLEGLFGPVEKVISTKELMDKKTLANLKIKCIILKHPNIREKMTYAEELDYIVSNKERNNFLCDLLRHLDGNTLCLFQLVEKHGKVLYERLKDDKNVFFVFGGTATADREKIREIVDGSKHSTTLASFGTFSTGINIRNINNIVLSSPSKSKIRVLQSIGRGLRISSTKDSILIYDIADDISYGSRHNFTLTHFTERLNIYNEEQFNYEIDKVKLK</sequence>
<feature type="non-terminal residue" evidence="2">
    <location>
        <position position="1"/>
    </location>
</feature>
<dbReference type="EMBL" id="UINC01066180">
    <property type="protein sequence ID" value="SVB96610.1"/>
    <property type="molecule type" value="Genomic_DNA"/>
</dbReference>
<dbReference type="Pfam" id="PF00271">
    <property type="entry name" value="Helicase_C"/>
    <property type="match status" value="1"/>
</dbReference>
<gene>
    <name evidence="2" type="ORF">METZ01_LOCUS249464</name>
</gene>
<proteinExistence type="predicted"/>
<feature type="domain" description="Helicase C-terminal" evidence="1">
    <location>
        <begin position="43"/>
        <end position="219"/>
    </location>
</feature>
<dbReference type="AlphaFoldDB" id="A0A382IAD0"/>
<dbReference type="GO" id="GO:0005829">
    <property type="term" value="C:cytosol"/>
    <property type="evidence" value="ECO:0007669"/>
    <property type="project" value="TreeGrafter"/>
</dbReference>
<dbReference type="PANTHER" id="PTHR47396:SF1">
    <property type="entry name" value="ATP-DEPENDENT HELICASE IRC3-RELATED"/>
    <property type="match status" value="1"/>
</dbReference>
<organism evidence="2">
    <name type="scientific">marine metagenome</name>
    <dbReference type="NCBI Taxonomy" id="408172"/>
    <lineage>
        <taxon>unclassified sequences</taxon>
        <taxon>metagenomes</taxon>
        <taxon>ecological metagenomes</taxon>
    </lineage>
</organism>
<evidence type="ECO:0000313" key="2">
    <source>
        <dbReference type="EMBL" id="SVB96610.1"/>
    </source>
</evidence>
<dbReference type="InterPro" id="IPR001650">
    <property type="entry name" value="Helicase_C-like"/>
</dbReference>
<dbReference type="InterPro" id="IPR027417">
    <property type="entry name" value="P-loop_NTPase"/>
</dbReference>
<dbReference type="PROSITE" id="PS51194">
    <property type="entry name" value="HELICASE_CTER"/>
    <property type="match status" value="1"/>
</dbReference>
<protein>
    <recommendedName>
        <fullName evidence="1">Helicase C-terminal domain-containing protein</fullName>
    </recommendedName>
</protein>